<dbReference type="InterPro" id="IPR036721">
    <property type="entry name" value="RCK_C_sf"/>
</dbReference>
<dbReference type="InterPro" id="IPR050721">
    <property type="entry name" value="Trk_Ktr_HKT_K-transport"/>
</dbReference>
<dbReference type="Pfam" id="PF02254">
    <property type="entry name" value="TrkA_N"/>
    <property type="match status" value="1"/>
</dbReference>
<evidence type="ECO:0000259" key="1">
    <source>
        <dbReference type="PROSITE" id="PS51201"/>
    </source>
</evidence>
<feature type="domain" description="RCK C-terminal" evidence="2">
    <location>
        <begin position="134"/>
        <end position="215"/>
    </location>
</feature>
<dbReference type="Proteomes" id="UP000183918">
    <property type="component" value="Unassembled WGS sequence"/>
</dbReference>
<dbReference type="GO" id="GO:0006813">
    <property type="term" value="P:potassium ion transport"/>
    <property type="evidence" value="ECO:0007669"/>
    <property type="project" value="InterPro"/>
</dbReference>
<dbReference type="PROSITE" id="PS51201">
    <property type="entry name" value="RCK_N"/>
    <property type="match status" value="1"/>
</dbReference>
<dbReference type="InterPro" id="IPR006037">
    <property type="entry name" value="RCK_C"/>
</dbReference>
<feature type="domain" description="RCK N-terminal" evidence="1">
    <location>
        <begin position="1"/>
        <end position="118"/>
    </location>
</feature>
<dbReference type="InterPro" id="IPR036291">
    <property type="entry name" value="NAD(P)-bd_dom_sf"/>
</dbReference>
<gene>
    <name evidence="3" type="ORF">SAMN02910414_00449</name>
</gene>
<dbReference type="PANTHER" id="PTHR43833:SF7">
    <property type="entry name" value="KTR SYSTEM POTASSIUM UPTAKE PROTEIN C"/>
    <property type="match status" value="1"/>
</dbReference>
<keyword evidence="4" id="KW-1185">Reference proteome</keyword>
<dbReference type="PANTHER" id="PTHR43833">
    <property type="entry name" value="POTASSIUM CHANNEL PROTEIN 2-RELATED-RELATED"/>
    <property type="match status" value="1"/>
</dbReference>
<dbReference type="PROSITE" id="PS51202">
    <property type="entry name" value="RCK_C"/>
    <property type="match status" value="1"/>
</dbReference>
<dbReference type="GO" id="GO:0008324">
    <property type="term" value="F:monoatomic cation transmembrane transporter activity"/>
    <property type="evidence" value="ECO:0007669"/>
    <property type="project" value="InterPro"/>
</dbReference>
<dbReference type="InterPro" id="IPR003148">
    <property type="entry name" value="RCK_N"/>
</dbReference>
<dbReference type="Gene3D" id="3.30.70.1450">
    <property type="entry name" value="Regulator of K+ conductance, C-terminal domain"/>
    <property type="match status" value="1"/>
</dbReference>
<proteinExistence type="predicted"/>
<evidence type="ECO:0000313" key="3">
    <source>
        <dbReference type="EMBL" id="SDX98516.1"/>
    </source>
</evidence>
<dbReference type="AlphaFoldDB" id="A0A1H3G5H1"/>
<reference evidence="3 4" key="1">
    <citation type="submission" date="2016-10" db="EMBL/GenBank/DDBJ databases">
        <authorList>
            <person name="de Groot N.N."/>
        </authorList>
    </citation>
    <scope>NUCLEOTIDE SEQUENCE [LARGE SCALE GENOMIC DNA]</scope>
    <source>
        <strain evidence="3 4">DSM 14045</strain>
    </source>
</reference>
<sequence length="215" mass="24382">MKNLLIIGMGRFGHHLCNNLIKLDNNVTIVDKEEANVTDMMYKVGNVQIGDCTIPKVVKSLNLEKFDIVFVCIGTSFQNSLEVTSLIKEMGAKYVISKANRDVQAKFLLKNGADEVIYPDRDLAFNLAKRCSTNHVFDYMELTEDYSLYEIEPLADWLGKTIKEVGIRQNYSITIIGIRNEEGTDVLPSAEYRFNNKDHLIVIGRQNDIEPMLGN</sequence>
<dbReference type="OrthoDB" id="9776294at2"/>
<accession>A0A1H3G5H1</accession>
<organism evidence="3 4">
    <name type="scientific">Lachnobacterium bovis DSM 14045</name>
    <dbReference type="NCBI Taxonomy" id="1122142"/>
    <lineage>
        <taxon>Bacteria</taxon>
        <taxon>Bacillati</taxon>
        <taxon>Bacillota</taxon>
        <taxon>Clostridia</taxon>
        <taxon>Lachnospirales</taxon>
        <taxon>Lachnospiraceae</taxon>
        <taxon>Lachnobacterium</taxon>
    </lineage>
</organism>
<dbReference type="Pfam" id="PF02080">
    <property type="entry name" value="TrkA_C"/>
    <property type="match status" value="1"/>
</dbReference>
<evidence type="ECO:0000313" key="4">
    <source>
        <dbReference type="Proteomes" id="UP000183918"/>
    </source>
</evidence>
<dbReference type="EMBL" id="FNPG01000006">
    <property type="protein sequence ID" value="SDX98516.1"/>
    <property type="molecule type" value="Genomic_DNA"/>
</dbReference>
<name>A0A1H3G5H1_9FIRM</name>
<dbReference type="SUPFAM" id="SSF51735">
    <property type="entry name" value="NAD(P)-binding Rossmann-fold domains"/>
    <property type="match status" value="1"/>
</dbReference>
<dbReference type="SUPFAM" id="SSF116726">
    <property type="entry name" value="TrkA C-terminal domain-like"/>
    <property type="match status" value="1"/>
</dbReference>
<evidence type="ECO:0000259" key="2">
    <source>
        <dbReference type="PROSITE" id="PS51202"/>
    </source>
</evidence>
<dbReference type="Gene3D" id="3.40.50.720">
    <property type="entry name" value="NAD(P)-binding Rossmann-like Domain"/>
    <property type="match status" value="1"/>
</dbReference>
<protein>
    <submittedName>
        <fullName evidence="3">Trk system potassium uptake protein TrkA</fullName>
    </submittedName>
</protein>
<dbReference type="STRING" id="1122142.SAMN02910414_00449"/>
<dbReference type="eggNOG" id="COG0569">
    <property type="taxonomic scope" value="Bacteria"/>
</dbReference>